<evidence type="ECO:0000259" key="4">
    <source>
        <dbReference type="Pfam" id="PF03959"/>
    </source>
</evidence>
<name>A0ABM1ZP53_AEDAL</name>
<evidence type="ECO:0000313" key="6">
    <source>
        <dbReference type="Proteomes" id="UP000069940"/>
    </source>
</evidence>
<evidence type="ECO:0000313" key="5">
    <source>
        <dbReference type="EnsemblMetazoa" id="AALFPA23_020327.P29999"/>
    </source>
</evidence>
<dbReference type="RefSeq" id="XP_019541752.3">
    <property type="nucleotide sequence ID" value="XM_019686207.3"/>
</dbReference>
<dbReference type="Gene3D" id="3.40.50.1820">
    <property type="entry name" value="alpha/beta hydrolase"/>
    <property type="match status" value="1"/>
</dbReference>
<dbReference type="InterPro" id="IPR050593">
    <property type="entry name" value="LovG"/>
</dbReference>
<sequence>MANETAAAAAKSSKPVEPDSKLKILALHGYRQNGDGFKSKLGSLRKFINKYAELVFVTAPHIAPPLADADPGTEPDPTQRSWWFNKDDGTFKGTNRNGPAIGFEESLKLVEKVWKDEGCSGLLGFSQGACFVGLLCDLSARGMTSIKPEFAVLSSGFRSGSLVHLNFYETKVQIPSLHIYGEADEIIPKDLSMALADTFMDPQILTHPGGHFLPAQAAHKQTYVEFFRERLQFHLEAKEIENATAANSIMLDDNGLAGSGSRGNGVHGGDEDDDDDSD</sequence>
<feature type="compositionally biased region" description="Gly residues" evidence="3">
    <location>
        <begin position="257"/>
        <end position="267"/>
    </location>
</feature>
<evidence type="ECO:0000256" key="1">
    <source>
        <dbReference type="ARBA" id="ARBA00005863"/>
    </source>
</evidence>
<protein>
    <recommendedName>
        <fullName evidence="4">Serine hydrolase domain-containing protein</fullName>
    </recommendedName>
</protein>
<dbReference type="SUPFAM" id="SSF53474">
    <property type="entry name" value="alpha/beta-Hydrolases"/>
    <property type="match status" value="1"/>
</dbReference>
<comment type="similarity">
    <text evidence="1">Belongs to the LovG family.</text>
</comment>
<feature type="domain" description="Serine hydrolase" evidence="4">
    <location>
        <begin position="20"/>
        <end position="222"/>
    </location>
</feature>
<evidence type="ECO:0000256" key="2">
    <source>
        <dbReference type="ARBA" id="ARBA00022801"/>
    </source>
</evidence>
<dbReference type="GeneID" id="109412581"/>
<organism evidence="5 6">
    <name type="scientific">Aedes albopictus</name>
    <name type="common">Asian tiger mosquito</name>
    <name type="synonym">Stegomyia albopicta</name>
    <dbReference type="NCBI Taxonomy" id="7160"/>
    <lineage>
        <taxon>Eukaryota</taxon>
        <taxon>Metazoa</taxon>
        <taxon>Ecdysozoa</taxon>
        <taxon>Arthropoda</taxon>
        <taxon>Hexapoda</taxon>
        <taxon>Insecta</taxon>
        <taxon>Pterygota</taxon>
        <taxon>Neoptera</taxon>
        <taxon>Endopterygota</taxon>
        <taxon>Diptera</taxon>
        <taxon>Nematocera</taxon>
        <taxon>Culicoidea</taxon>
        <taxon>Culicidae</taxon>
        <taxon>Culicinae</taxon>
        <taxon>Aedini</taxon>
        <taxon>Aedes</taxon>
        <taxon>Stegomyia</taxon>
    </lineage>
</organism>
<reference evidence="5" key="2">
    <citation type="submission" date="2025-05" db="UniProtKB">
        <authorList>
            <consortium name="EnsemblMetazoa"/>
        </authorList>
    </citation>
    <scope>IDENTIFICATION</scope>
    <source>
        <strain evidence="5">Foshan</strain>
    </source>
</reference>
<dbReference type="InterPro" id="IPR005645">
    <property type="entry name" value="FSH-like_dom"/>
</dbReference>
<dbReference type="Proteomes" id="UP000069940">
    <property type="component" value="Unassembled WGS sequence"/>
</dbReference>
<proteinExistence type="inferred from homology"/>
<accession>A0ABM1ZP53</accession>
<reference evidence="6" key="1">
    <citation type="journal article" date="2015" name="Proc. Natl. Acad. Sci. U.S.A.">
        <title>Genome sequence of the Asian Tiger mosquito, Aedes albopictus, reveals insights into its biology, genetics, and evolution.</title>
        <authorList>
            <person name="Chen X.G."/>
            <person name="Jiang X."/>
            <person name="Gu J."/>
            <person name="Xu M."/>
            <person name="Wu Y."/>
            <person name="Deng Y."/>
            <person name="Zhang C."/>
            <person name="Bonizzoni M."/>
            <person name="Dermauw W."/>
            <person name="Vontas J."/>
            <person name="Armbruster P."/>
            <person name="Huang X."/>
            <person name="Yang Y."/>
            <person name="Zhang H."/>
            <person name="He W."/>
            <person name="Peng H."/>
            <person name="Liu Y."/>
            <person name="Wu K."/>
            <person name="Chen J."/>
            <person name="Lirakis M."/>
            <person name="Topalis P."/>
            <person name="Van Leeuwen T."/>
            <person name="Hall A.B."/>
            <person name="Jiang X."/>
            <person name="Thorpe C."/>
            <person name="Mueller R.L."/>
            <person name="Sun C."/>
            <person name="Waterhouse R.M."/>
            <person name="Yan G."/>
            <person name="Tu Z.J."/>
            <person name="Fang X."/>
            <person name="James A.A."/>
        </authorList>
    </citation>
    <scope>NUCLEOTIDE SEQUENCE [LARGE SCALE GENOMIC DNA]</scope>
    <source>
        <strain evidence="6">Foshan</strain>
    </source>
</reference>
<dbReference type="Pfam" id="PF03959">
    <property type="entry name" value="FSH1"/>
    <property type="match status" value="1"/>
</dbReference>
<keyword evidence="2" id="KW-0378">Hydrolase</keyword>
<dbReference type="EnsemblMetazoa" id="AALFPA23_020327.R29999">
    <property type="protein sequence ID" value="AALFPA23_020327.P29999"/>
    <property type="gene ID" value="AALFPA23_020327"/>
</dbReference>
<dbReference type="PANTHER" id="PTHR48070:SF6">
    <property type="entry name" value="ESTERASE OVCA2"/>
    <property type="match status" value="1"/>
</dbReference>
<feature type="region of interest" description="Disordered" evidence="3">
    <location>
        <begin position="257"/>
        <end position="278"/>
    </location>
</feature>
<dbReference type="InterPro" id="IPR029058">
    <property type="entry name" value="AB_hydrolase_fold"/>
</dbReference>
<dbReference type="PANTHER" id="PTHR48070">
    <property type="entry name" value="ESTERASE OVCA2"/>
    <property type="match status" value="1"/>
</dbReference>
<keyword evidence="6" id="KW-1185">Reference proteome</keyword>
<evidence type="ECO:0000256" key="3">
    <source>
        <dbReference type="SAM" id="MobiDB-lite"/>
    </source>
</evidence>